<reference evidence="2 3" key="1">
    <citation type="submission" date="2016-10" db="EMBL/GenBank/DDBJ databases">
        <authorList>
            <person name="de Groot N.N."/>
        </authorList>
    </citation>
    <scope>NUCLEOTIDE SEQUENCE [LARGE SCALE GENOMIC DNA]</scope>
    <source>
        <strain evidence="2 3">LMG 2247</strain>
    </source>
</reference>
<evidence type="ECO:0000313" key="3">
    <source>
        <dbReference type="Proteomes" id="UP000199706"/>
    </source>
</evidence>
<dbReference type="EMBL" id="FNCJ01000006">
    <property type="protein sequence ID" value="SDG92474.1"/>
    <property type="molecule type" value="Genomic_DNA"/>
</dbReference>
<protein>
    <submittedName>
        <fullName evidence="2">Uncharacterized protein</fullName>
    </submittedName>
</protein>
<organism evidence="2 3">
    <name type="scientific">Paraburkholderia phenazinium</name>
    <dbReference type="NCBI Taxonomy" id="60549"/>
    <lineage>
        <taxon>Bacteria</taxon>
        <taxon>Pseudomonadati</taxon>
        <taxon>Pseudomonadota</taxon>
        <taxon>Betaproteobacteria</taxon>
        <taxon>Burkholderiales</taxon>
        <taxon>Burkholderiaceae</taxon>
        <taxon>Paraburkholderia</taxon>
    </lineage>
</organism>
<accession>A0A1G7Y7S9</accession>
<dbReference type="Gene3D" id="3.40.50.300">
    <property type="entry name" value="P-loop containing nucleotide triphosphate hydrolases"/>
    <property type="match status" value="2"/>
</dbReference>
<dbReference type="OrthoDB" id="9121996at2"/>
<evidence type="ECO:0000256" key="1">
    <source>
        <dbReference type="SAM" id="MobiDB-lite"/>
    </source>
</evidence>
<gene>
    <name evidence="2" type="ORF">SAMN05216466_10672</name>
</gene>
<proteinExistence type="predicted"/>
<dbReference type="RefSeq" id="WP_090685360.1">
    <property type="nucleotide sequence ID" value="NZ_FNCJ01000006.1"/>
</dbReference>
<evidence type="ECO:0000313" key="2">
    <source>
        <dbReference type="EMBL" id="SDG92474.1"/>
    </source>
</evidence>
<sequence length="848" mass="92531">MKKIAAAVLSLFRRSSTPTPEAAPAPVVEPLAVERALAPVQVPTDLDPTMPLAGQVLASYTTPASPDGRTLAVERSLTFRDACTSLMILGGTGTGKTTSTGITILKRLHDARVAMLVTDVAKGDYANVCRRLAGSVILGPADDSTPCNLLAGWSFQKLRDFLTLYSAKIKGGEAYWGSEGVTDAVLIARFIRDVERREPTFADLFLYLNEPLKFYARYKQAHRFRALYTTPEEHDAADETMEALRAREKGAYVFSVLHFAKDPSAKKGKTTDILTRVANGPPTMVTLTTTDDTKIFEQYAWHVASLLTITRPFYENPKLRRSFCADTAFGLDWHDLVYVQQRFIVLDMPTHAYGEAALFITEILRMQYHDIIRGAQHLRDTLVENGQRVVYGVHRFTGELHDEAQKILTADGSSMDDSSWIDISRGYGHINVFLTQSITSLYARGKNAFAVDTLIQNCCNVVCLPTIDPRTLDYVDTLAGGNAVTVKDHLVIRRGREAFVYFASASLNGGDTSAGLVRMGASRFPHMRHTLMDEILAKPVVITAPGAEPGPTVEETRVPQSTDEITGRVFCVTTAAITSDGFLDFRKRLSRGGYSITDTIRMKPAKEGTDTRGHLPEALDHLSVLYPNKGDIVAIVRGGGDTKNGQFDTYNAPESVAALEALRQRGVFVVVGVGHSADNHWAIHRSCDHVCDVPYHAGEVVAHLLDNFSSAAVATTQVIDRVRTQDLSDTVNNDIPEAQPKPMVKPDDQAGVADDVAEPIDPPWDPLPRVALTIARADAMADPFDEPGEQSAGSRIKATSEAHPLDQPRALAPVKPAKPRWGGGAGSRDEADILRIVDELDDTTGAND</sequence>
<feature type="region of interest" description="Disordered" evidence="1">
    <location>
        <begin position="782"/>
        <end position="833"/>
    </location>
</feature>
<name>A0A1G7Y7S9_9BURK</name>
<dbReference type="AlphaFoldDB" id="A0A1G7Y7S9"/>
<dbReference type="SUPFAM" id="SSF52540">
    <property type="entry name" value="P-loop containing nucleoside triphosphate hydrolases"/>
    <property type="match status" value="1"/>
</dbReference>
<dbReference type="InterPro" id="IPR027417">
    <property type="entry name" value="P-loop_NTPase"/>
</dbReference>
<dbReference type="Proteomes" id="UP000199706">
    <property type="component" value="Unassembled WGS sequence"/>
</dbReference>